<name>A0A4R4TD85_9ACTN</name>
<evidence type="ECO:0000256" key="3">
    <source>
        <dbReference type="ARBA" id="ARBA00022989"/>
    </source>
</evidence>
<protein>
    <submittedName>
        <fullName evidence="5">Uncharacterized protein</fullName>
    </submittedName>
</protein>
<keyword evidence="3" id="KW-1133">Transmembrane helix</keyword>
<evidence type="ECO:0000256" key="1">
    <source>
        <dbReference type="ARBA" id="ARBA00004141"/>
    </source>
</evidence>
<keyword evidence="4" id="KW-0472">Membrane</keyword>
<keyword evidence="2" id="KW-0812">Transmembrane</keyword>
<evidence type="ECO:0000313" key="6">
    <source>
        <dbReference type="Proteomes" id="UP000295345"/>
    </source>
</evidence>
<gene>
    <name evidence="5" type="ORF">E1283_12250</name>
</gene>
<dbReference type="AlphaFoldDB" id="A0A4R4TD85"/>
<organism evidence="5 6">
    <name type="scientific">Streptomyces hainanensis</name>
    <dbReference type="NCBI Taxonomy" id="402648"/>
    <lineage>
        <taxon>Bacteria</taxon>
        <taxon>Bacillati</taxon>
        <taxon>Actinomycetota</taxon>
        <taxon>Actinomycetes</taxon>
        <taxon>Kitasatosporales</taxon>
        <taxon>Streptomycetaceae</taxon>
        <taxon>Streptomyces</taxon>
    </lineage>
</organism>
<dbReference type="EMBL" id="SMKI01000104">
    <property type="protein sequence ID" value="TDC75488.1"/>
    <property type="molecule type" value="Genomic_DNA"/>
</dbReference>
<sequence length="67" mass="7036">MSAPPEPALDVRLARRRTARRVGGLLVAADLVAQSAFAGRQLPVGAVTGVLGGGYLPWPLRTERRSG</sequence>
<keyword evidence="6" id="KW-1185">Reference proteome</keyword>
<evidence type="ECO:0000313" key="5">
    <source>
        <dbReference type="EMBL" id="TDC75488.1"/>
    </source>
</evidence>
<dbReference type="RefSeq" id="WP_132818012.1">
    <property type="nucleotide sequence ID" value="NZ_SMKI01000104.1"/>
</dbReference>
<dbReference type="OrthoDB" id="4455417at2"/>
<reference evidence="5 6" key="1">
    <citation type="submission" date="2019-03" db="EMBL/GenBank/DDBJ databases">
        <title>Draft genome sequences of novel Actinobacteria.</title>
        <authorList>
            <person name="Sahin N."/>
            <person name="Ay H."/>
            <person name="Saygin H."/>
        </authorList>
    </citation>
    <scope>NUCLEOTIDE SEQUENCE [LARGE SCALE GENOMIC DNA]</scope>
    <source>
        <strain evidence="5 6">DSM 41900</strain>
    </source>
</reference>
<dbReference type="Gene3D" id="1.10.3470.10">
    <property type="entry name" value="ABC transporter involved in vitamin B12 uptake, BtuC"/>
    <property type="match status" value="1"/>
</dbReference>
<accession>A0A4R4TD85</accession>
<proteinExistence type="predicted"/>
<comment type="caution">
    <text evidence="5">The sequence shown here is derived from an EMBL/GenBank/DDBJ whole genome shotgun (WGS) entry which is preliminary data.</text>
</comment>
<dbReference type="Proteomes" id="UP000295345">
    <property type="component" value="Unassembled WGS sequence"/>
</dbReference>
<evidence type="ECO:0000256" key="4">
    <source>
        <dbReference type="ARBA" id="ARBA00023136"/>
    </source>
</evidence>
<dbReference type="GO" id="GO:0016020">
    <property type="term" value="C:membrane"/>
    <property type="evidence" value="ECO:0007669"/>
    <property type="project" value="UniProtKB-SubCell"/>
</dbReference>
<dbReference type="InterPro" id="IPR037294">
    <property type="entry name" value="ABC_BtuC-like"/>
</dbReference>
<comment type="subcellular location">
    <subcellularLocation>
        <location evidence="1">Membrane</location>
        <topology evidence="1">Multi-pass membrane protein</topology>
    </subcellularLocation>
</comment>
<evidence type="ECO:0000256" key="2">
    <source>
        <dbReference type="ARBA" id="ARBA00022692"/>
    </source>
</evidence>